<keyword evidence="2" id="KW-1185">Reference proteome</keyword>
<organism evidence="1 2">
    <name type="scientific">Bodo saltans</name>
    <name type="common">Flagellated protozoan</name>
    <dbReference type="NCBI Taxonomy" id="75058"/>
    <lineage>
        <taxon>Eukaryota</taxon>
        <taxon>Discoba</taxon>
        <taxon>Euglenozoa</taxon>
        <taxon>Kinetoplastea</taxon>
        <taxon>Metakinetoplastina</taxon>
        <taxon>Eubodonida</taxon>
        <taxon>Bodonidae</taxon>
        <taxon>Bodo</taxon>
    </lineage>
</organism>
<dbReference type="OrthoDB" id="414567at2759"/>
<accession>A0A0S4JB83</accession>
<reference evidence="2" key="1">
    <citation type="submission" date="2015-09" db="EMBL/GenBank/DDBJ databases">
        <authorList>
            <consortium name="Pathogen Informatics"/>
        </authorList>
    </citation>
    <scope>NUCLEOTIDE SEQUENCE [LARGE SCALE GENOMIC DNA]</scope>
    <source>
        <strain evidence="2">Lake Konstanz</strain>
    </source>
</reference>
<proteinExistence type="predicted"/>
<evidence type="ECO:0000313" key="1">
    <source>
        <dbReference type="EMBL" id="CUG88745.1"/>
    </source>
</evidence>
<dbReference type="AlphaFoldDB" id="A0A0S4JB83"/>
<evidence type="ECO:0000313" key="2">
    <source>
        <dbReference type="Proteomes" id="UP000051952"/>
    </source>
</evidence>
<sequence length="149" mass="15828">MGVLKDFNTSTVSHSKAVSGVSKFSIVQPGMAYRGTCRTRGCEGHGHSVICNRGHGNHLINDDIVNDIPKCPCCQAVFTVEDVLLFMCNAKVTVHTQTEEVSSLMARGDDIVVLGQRTKNEALFSNQRLVTIDTTGVGRGGGGGGCSIM</sequence>
<protein>
    <submittedName>
        <fullName evidence="1">Uncharacterized protein</fullName>
    </submittedName>
</protein>
<gene>
    <name evidence="1" type="ORF">BSAL_17075</name>
</gene>
<dbReference type="VEuPathDB" id="TriTrypDB:BSAL_17075"/>
<name>A0A0S4JB83_BODSA</name>
<dbReference type="Proteomes" id="UP000051952">
    <property type="component" value="Unassembled WGS sequence"/>
</dbReference>
<dbReference type="EMBL" id="CYKH01001670">
    <property type="protein sequence ID" value="CUG88745.1"/>
    <property type="molecule type" value="Genomic_DNA"/>
</dbReference>